<dbReference type="InterPro" id="IPR007219">
    <property type="entry name" value="XnlR_reg_dom"/>
</dbReference>
<dbReference type="AlphaFoldDB" id="M2NN80"/>
<dbReference type="RefSeq" id="XP_007672144.1">
    <property type="nucleotide sequence ID" value="XM_007673954.1"/>
</dbReference>
<dbReference type="SMART" id="SM00906">
    <property type="entry name" value="Fungal_trans"/>
    <property type="match status" value="1"/>
</dbReference>
<dbReference type="Pfam" id="PF04082">
    <property type="entry name" value="Fungal_trans"/>
    <property type="match status" value="1"/>
</dbReference>
<keyword evidence="11" id="KW-1185">Reference proteome</keyword>
<keyword evidence="3" id="KW-0862">Zinc</keyword>
<dbReference type="Proteomes" id="UP000011761">
    <property type="component" value="Unassembled WGS sequence"/>
</dbReference>
<dbReference type="EMBL" id="KB445550">
    <property type="protein sequence ID" value="EMD00960.1"/>
    <property type="molecule type" value="Genomic_DNA"/>
</dbReference>
<feature type="region of interest" description="Disordered" evidence="8">
    <location>
        <begin position="568"/>
        <end position="617"/>
    </location>
</feature>
<keyword evidence="4" id="KW-0805">Transcription regulation</keyword>
<dbReference type="GO" id="GO:0000981">
    <property type="term" value="F:DNA-binding transcription factor activity, RNA polymerase II-specific"/>
    <property type="evidence" value="ECO:0007669"/>
    <property type="project" value="TreeGrafter"/>
</dbReference>
<evidence type="ECO:0000313" key="10">
    <source>
        <dbReference type="EMBL" id="EMD00960.1"/>
    </source>
</evidence>
<keyword evidence="2" id="KW-0479">Metal-binding</keyword>
<dbReference type="KEGG" id="bcom:BAUCODRAFT_190769"/>
<feature type="compositionally biased region" description="Polar residues" evidence="8">
    <location>
        <begin position="568"/>
        <end position="581"/>
    </location>
</feature>
<evidence type="ECO:0000256" key="1">
    <source>
        <dbReference type="ARBA" id="ARBA00004123"/>
    </source>
</evidence>
<dbReference type="PANTHER" id="PTHR47782">
    <property type="entry name" value="ZN(II)2CYS6 TRANSCRIPTION FACTOR (EUROFUNG)-RELATED"/>
    <property type="match status" value="1"/>
</dbReference>
<keyword evidence="7" id="KW-0539">Nucleus</keyword>
<evidence type="ECO:0000256" key="3">
    <source>
        <dbReference type="ARBA" id="ARBA00022833"/>
    </source>
</evidence>
<dbReference type="STRING" id="717646.M2NN80"/>
<keyword evidence="6" id="KW-0804">Transcription</keyword>
<dbReference type="GO" id="GO:0005634">
    <property type="term" value="C:nucleus"/>
    <property type="evidence" value="ECO:0007669"/>
    <property type="project" value="UniProtKB-SubCell"/>
</dbReference>
<sequence>MSYARLVLSACTKDQFPQGMTKALPPRYMTQALVQHYLNNVFVLLPVFEEASFYGSVENLYFKDSHKADPLDYWMVHLVLAISYASKSESRGDQDYLEGIGHVCAALQHAEDVLHPGALSSVQALVLLTEYAMLDPHHLDSWSLIGVASRAMVDLGLHQDPQKGATMARGKLDLRRRVFHCVYALDRSTSLVQTRAFSFSDDSAKVKVPFTRTPAQQHQPQMHGNGTPKGWLQSHDQALELITLRRMQSQWYTDLFQSGRARFDEPYQYVWNTCDTMRKWFENLAPSTSQSMRAFFELDLLYSYVYVLSPSPRVPVINPFAAKLIFEYCIRYADLMLRLIHDPAYTAPLTFYDAMRVYMTGRQFLDVLQNHTDVLLNGQVPPHPEVRPATAPPPPMPVVPLPPGDNLMHFNTQRSALCIKQFTECLSRFGIRWGYMSWNQRYQVETASMAEQLNNRLREMDQAAGVRRPSMWTHSSSAGSIHSSSGSVVYSSPQSMPPGPAAYRQPSVTLWNMTSYDSQAQQNNPPQHRYSGDRFSQPPMQPTFELQPQHQLFQQPSGQTFNFNPQPQCPTSQTNAHTPPFQQFAGWSGYTGPSVPDTLDEENAVPPNANPWAIGER</sequence>
<dbReference type="GO" id="GO:0043565">
    <property type="term" value="F:sequence-specific DNA binding"/>
    <property type="evidence" value="ECO:0007669"/>
    <property type="project" value="TreeGrafter"/>
</dbReference>
<protein>
    <recommendedName>
        <fullName evidence="9">Xylanolytic transcriptional activator regulatory domain-containing protein</fullName>
    </recommendedName>
</protein>
<dbReference type="CDD" id="cd12148">
    <property type="entry name" value="fungal_TF_MHR"/>
    <property type="match status" value="1"/>
</dbReference>
<gene>
    <name evidence="10" type="ORF">BAUCODRAFT_190769</name>
</gene>
<evidence type="ECO:0000256" key="6">
    <source>
        <dbReference type="ARBA" id="ARBA00023163"/>
    </source>
</evidence>
<evidence type="ECO:0000256" key="5">
    <source>
        <dbReference type="ARBA" id="ARBA00023125"/>
    </source>
</evidence>
<evidence type="ECO:0000256" key="2">
    <source>
        <dbReference type="ARBA" id="ARBA00022723"/>
    </source>
</evidence>
<dbReference type="GO" id="GO:0045944">
    <property type="term" value="P:positive regulation of transcription by RNA polymerase II"/>
    <property type="evidence" value="ECO:0007669"/>
    <property type="project" value="TreeGrafter"/>
</dbReference>
<dbReference type="PANTHER" id="PTHR47782:SF2">
    <property type="entry name" value="TRANSCRIPTION FACTOR, PUTATIVE (AFU_ORTHOLOGUE AFUA_4G12570)-RELATED"/>
    <property type="match status" value="1"/>
</dbReference>
<evidence type="ECO:0000256" key="7">
    <source>
        <dbReference type="ARBA" id="ARBA00023242"/>
    </source>
</evidence>
<evidence type="ECO:0000256" key="4">
    <source>
        <dbReference type="ARBA" id="ARBA00023015"/>
    </source>
</evidence>
<evidence type="ECO:0000256" key="8">
    <source>
        <dbReference type="SAM" id="MobiDB-lite"/>
    </source>
</evidence>
<dbReference type="GeneID" id="19109573"/>
<dbReference type="InterPro" id="IPR052202">
    <property type="entry name" value="Yeast_MetPath_Reg"/>
</dbReference>
<name>M2NN80_BAUPA</name>
<accession>M2NN80</accession>
<proteinExistence type="predicted"/>
<evidence type="ECO:0000313" key="11">
    <source>
        <dbReference type="Proteomes" id="UP000011761"/>
    </source>
</evidence>
<dbReference type="HOGENOM" id="CLU_019529_0_0_1"/>
<keyword evidence="5" id="KW-0238">DNA-binding</keyword>
<comment type="subcellular location">
    <subcellularLocation>
        <location evidence="1">Nucleus</location>
    </subcellularLocation>
</comment>
<feature type="domain" description="Xylanolytic transcriptional activator regulatory" evidence="9">
    <location>
        <begin position="141"/>
        <end position="215"/>
    </location>
</feature>
<dbReference type="GO" id="GO:0008270">
    <property type="term" value="F:zinc ion binding"/>
    <property type="evidence" value="ECO:0007669"/>
    <property type="project" value="InterPro"/>
</dbReference>
<dbReference type="eggNOG" id="ENOG502RSRA">
    <property type="taxonomic scope" value="Eukaryota"/>
</dbReference>
<reference evidence="10 11" key="1">
    <citation type="journal article" date="2012" name="PLoS Pathog.">
        <title>Diverse lifestyles and strategies of plant pathogenesis encoded in the genomes of eighteen Dothideomycetes fungi.</title>
        <authorList>
            <person name="Ohm R.A."/>
            <person name="Feau N."/>
            <person name="Henrissat B."/>
            <person name="Schoch C.L."/>
            <person name="Horwitz B.A."/>
            <person name="Barry K.W."/>
            <person name="Condon B.J."/>
            <person name="Copeland A.C."/>
            <person name="Dhillon B."/>
            <person name="Glaser F."/>
            <person name="Hesse C.N."/>
            <person name="Kosti I."/>
            <person name="LaButti K."/>
            <person name="Lindquist E.A."/>
            <person name="Lucas S."/>
            <person name="Salamov A.A."/>
            <person name="Bradshaw R.E."/>
            <person name="Ciuffetti L."/>
            <person name="Hamelin R.C."/>
            <person name="Kema G.H.J."/>
            <person name="Lawrence C."/>
            <person name="Scott J.A."/>
            <person name="Spatafora J.W."/>
            <person name="Turgeon B.G."/>
            <person name="de Wit P.J.G.M."/>
            <person name="Zhong S."/>
            <person name="Goodwin S.B."/>
            <person name="Grigoriev I.V."/>
        </authorList>
    </citation>
    <scope>NUCLEOTIDE SEQUENCE [LARGE SCALE GENOMIC DNA]</scope>
    <source>
        <strain evidence="10 11">UAMH 10762</strain>
    </source>
</reference>
<evidence type="ECO:0000259" key="9">
    <source>
        <dbReference type="SMART" id="SM00906"/>
    </source>
</evidence>
<organism evidence="10 11">
    <name type="scientific">Baudoinia panamericana (strain UAMH 10762)</name>
    <name type="common">Angels' share fungus</name>
    <name type="synonym">Baudoinia compniacensis (strain UAMH 10762)</name>
    <dbReference type="NCBI Taxonomy" id="717646"/>
    <lineage>
        <taxon>Eukaryota</taxon>
        <taxon>Fungi</taxon>
        <taxon>Dikarya</taxon>
        <taxon>Ascomycota</taxon>
        <taxon>Pezizomycotina</taxon>
        <taxon>Dothideomycetes</taxon>
        <taxon>Dothideomycetidae</taxon>
        <taxon>Mycosphaerellales</taxon>
        <taxon>Teratosphaeriaceae</taxon>
        <taxon>Baudoinia</taxon>
    </lineage>
</organism>
<dbReference type="OMA" id="FPCFSET"/>
<dbReference type="GO" id="GO:0006351">
    <property type="term" value="P:DNA-templated transcription"/>
    <property type="evidence" value="ECO:0007669"/>
    <property type="project" value="InterPro"/>
</dbReference>
<dbReference type="OrthoDB" id="5319458at2759"/>